<name>A0A2T0REH2_9ACTN</name>
<dbReference type="GO" id="GO:0051539">
    <property type="term" value="F:4 iron, 4 sulfur cluster binding"/>
    <property type="evidence" value="ECO:0007669"/>
    <property type="project" value="TreeGrafter"/>
</dbReference>
<evidence type="ECO:0000313" key="8">
    <source>
        <dbReference type="EMBL" id="PRY19557.1"/>
    </source>
</evidence>
<dbReference type="SFLD" id="SFLDG01065">
    <property type="entry name" value="anaerobic_coproporphyrinogen-I"/>
    <property type="match status" value="1"/>
</dbReference>
<dbReference type="PANTHER" id="PTHR13932">
    <property type="entry name" value="COPROPORPHYRINIGEN III OXIDASE"/>
    <property type="match status" value="1"/>
</dbReference>
<dbReference type="RefSeq" id="WP_106131009.1">
    <property type="nucleotide sequence ID" value="NZ_PVZG01000031.1"/>
</dbReference>
<accession>A0A2T0REH2</accession>
<sequence>MSLDSSPYQGYLYAYPHKSAYRRLDPRPLLRDVWAGEPQGALFAYVHVPFCEMRCGFCNLFTRAHPPAEQVTAYLAQLRRQALAVREAMSPSFSQLAVGGGTPTYLTAAELEELFAIVEDTFGASGIATSVETSPATATPERLAVLRAHGTTRVSIGVQSFVEAEARAAVRPQKLPEVFAALDTIRASGTPALNIDLIYGIDGQTRASWRHSLEQALRWKPEELFLYPLYVRPLTGLGRRGGGRAGWDAQRQELYRDAVELLTDAGYTQQSMRQFRAPSHASSPSAGAFPSAASSPSAGPDYSCQDDGMVGLGCGARSYTRELHYSFDYAVAVPHVRAVIDDYLSRPPADLHHAEYGFRLDAHEQRRRWLLQSLLRVDGVDASAYEERFTTRHDDDFPELAALVDRGWLHPDHARLTPEGLAHSDAIGPWLTSAPVRAAMATSPIR</sequence>
<keyword evidence="9" id="KW-1185">Reference proteome</keyword>
<keyword evidence="4" id="KW-0408">Iron</keyword>
<feature type="compositionally biased region" description="Low complexity" evidence="6">
    <location>
        <begin position="277"/>
        <end position="300"/>
    </location>
</feature>
<comment type="caution">
    <text evidence="8">The sequence shown here is derived from an EMBL/GenBank/DDBJ whole genome shotgun (WGS) entry which is preliminary data.</text>
</comment>
<organism evidence="8 9">
    <name type="scientific">Pseudosporangium ferrugineum</name>
    <dbReference type="NCBI Taxonomy" id="439699"/>
    <lineage>
        <taxon>Bacteria</taxon>
        <taxon>Bacillati</taxon>
        <taxon>Actinomycetota</taxon>
        <taxon>Actinomycetes</taxon>
        <taxon>Micromonosporales</taxon>
        <taxon>Micromonosporaceae</taxon>
        <taxon>Pseudosporangium</taxon>
    </lineage>
</organism>
<reference evidence="8 9" key="1">
    <citation type="submission" date="2018-03" db="EMBL/GenBank/DDBJ databases">
        <title>Genomic Encyclopedia of Archaeal and Bacterial Type Strains, Phase II (KMG-II): from individual species to whole genera.</title>
        <authorList>
            <person name="Goeker M."/>
        </authorList>
    </citation>
    <scope>NUCLEOTIDE SEQUENCE [LARGE SCALE GENOMIC DNA]</scope>
    <source>
        <strain evidence="8 9">DSM 45348</strain>
    </source>
</reference>
<dbReference type="InterPro" id="IPR006638">
    <property type="entry name" value="Elp3/MiaA/NifB-like_rSAM"/>
</dbReference>
<dbReference type="CDD" id="cd01335">
    <property type="entry name" value="Radical_SAM"/>
    <property type="match status" value="1"/>
</dbReference>
<dbReference type="GO" id="GO:0006779">
    <property type="term" value="P:porphyrin-containing compound biosynthetic process"/>
    <property type="evidence" value="ECO:0007669"/>
    <property type="project" value="TreeGrafter"/>
</dbReference>
<dbReference type="EMBL" id="PVZG01000031">
    <property type="protein sequence ID" value="PRY19557.1"/>
    <property type="molecule type" value="Genomic_DNA"/>
</dbReference>
<dbReference type="GO" id="GO:0003824">
    <property type="term" value="F:catalytic activity"/>
    <property type="evidence" value="ECO:0007669"/>
    <property type="project" value="InterPro"/>
</dbReference>
<proteinExistence type="predicted"/>
<dbReference type="SFLD" id="SFLDS00029">
    <property type="entry name" value="Radical_SAM"/>
    <property type="match status" value="1"/>
</dbReference>
<dbReference type="PANTHER" id="PTHR13932:SF5">
    <property type="entry name" value="RADICAL S-ADENOSYL METHIONINE DOMAIN-CONTAINING PROTEIN 1, MITOCHONDRIAL"/>
    <property type="match status" value="1"/>
</dbReference>
<dbReference type="OrthoDB" id="9808022at2"/>
<evidence type="ECO:0000256" key="1">
    <source>
        <dbReference type="ARBA" id="ARBA00017228"/>
    </source>
</evidence>
<evidence type="ECO:0000313" key="9">
    <source>
        <dbReference type="Proteomes" id="UP000239209"/>
    </source>
</evidence>
<dbReference type="InterPro" id="IPR007197">
    <property type="entry name" value="rSAM"/>
</dbReference>
<keyword evidence="5" id="KW-0411">Iron-sulfur</keyword>
<keyword evidence="2" id="KW-0949">S-adenosyl-L-methionine</keyword>
<protein>
    <recommendedName>
        <fullName evidence="1">Heme chaperone HemW</fullName>
    </recommendedName>
</protein>
<dbReference type="SUPFAM" id="SSF102114">
    <property type="entry name" value="Radical SAM enzymes"/>
    <property type="match status" value="1"/>
</dbReference>
<dbReference type="Proteomes" id="UP000239209">
    <property type="component" value="Unassembled WGS sequence"/>
</dbReference>
<dbReference type="Gene3D" id="3.20.20.70">
    <property type="entry name" value="Aldolase class I"/>
    <property type="match status" value="1"/>
</dbReference>
<dbReference type="GO" id="GO:0046872">
    <property type="term" value="F:metal ion binding"/>
    <property type="evidence" value="ECO:0007669"/>
    <property type="project" value="UniProtKB-KW"/>
</dbReference>
<keyword evidence="3" id="KW-0479">Metal-binding</keyword>
<dbReference type="GO" id="GO:0005737">
    <property type="term" value="C:cytoplasm"/>
    <property type="evidence" value="ECO:0007669"/>
    <property type="project" value="TreeGrafter"/>
</dbReference>
<dbReference type="SMART" id="SM00729">
    <property type="entry name" value="Elp3"/>
    <property type="match status" value="1"/>
</dbReference>
<dbReference type="InterPro" id="IPR013785">
    <property type="entry name" value="Aldolase_TIM"/>
</dbReference>
<evidence type="ECO:0000256" key="4">
    <source>
        <dbReference type="ARBA" id="ARBA00023004"/>
    </source>
</evidence>
<dbReference type="InterPro" id="IPR034505">
    <property type="entry name" value="Coproporphyrinogen-III_oxidase"/>
</dbReference>
<feature type="region of interest" description="Disordered" evidence="6">
    <location>
        <begin position="273"/>
        <end position="302"/>
    </location>
</feature>
<evidence type="ECO:0000256" key="6">
    <source>
        <dbReference type="SAM" id="MobiDB-lite"/>
    </source>
</evidence>
<dbReference type="NCBIfam" id="NF006067">
    <property type="entry name" value="PRK08208.1"/>
    <property type="match status" value="1"/>
</dbReference>
<evidence type="ECO:0000256" key="3">
    <source>
        <dbReference type="ARBA" id="ARBA00022723"/>
    </source>
</evidence>
<evidence type="ECO:0000259" key="7">
    <source>
        <dbReference type="PROSITE" id="PS51918"/>
    </source>
</evidence>
<evidence type="ECO:0000256" key="2">
    <source>
        <dbReference type="ARBA" id="ARBA00022691"/>
    </source>
</evidence>
<evidence type="ECO:0000256" key="5">
    <source>
        <dbReference type="ARBA" id="ARBA00023014"/>
    </source>
</evidence>
<gene>
    <name evidence="8" type="ORF">CLV70_13116</name>
</gene>
<feature type="domain" description="Radical SAM core" evidence="7">
    <location>
        <begin position="36"/>
        <end position="278"/>
    </location>
</feature>
<dbReference type="Pfam" id="PF04055">
    <property type="entry name" value="Radical_SAM"/>
    <property type="match status" value="1"/>
</dbReference>
<dbReference type="InterPro" id="IPR058240">
    <property type="entry name" value="rSAM_sf"/>
</dbReference>
<dbReference type="AlphaFoldDB" id="A0A2T0REH2"/>
<dbReference type="PROSITE" id="PS51918">
    <property type="entry name" value="RADICAL_SAM"/>
    <property type="match status" value="1"/>
</dbReference>